<keyword evidence="1" id="KW-1133">Transmembrane helix</keyword>
<dbReference type="Proteomes" id="UP000531659">
    <property type="component" value="Unassembled WGS sequence"/>
</dbReference>
<accession>A0A7Y3T010</accession>
<comment type="caution">
    <text evidence="2">The sequence shown here is derived from an EMBL/GenBank/DDBJ whole genome shotgun (WGS) entry which is preliminary data.</text>
</comment>
<dbReference type="AlphaFoldDB" id="A0A7Y3T010"/>
<keyword evidence="1" id="KW-0812">Transmembrane</keyword>
<protein>
    <recommendedName>
        <fullName evidence="4">DUF304 domain-containing protein</fullName>
    </recommendedName>
</protein>
<sequence>MEIYELKFKKKQSVTILGVGWGFISLFWVIFFVVFIVGFKPSLKIGTVCITTLMMLNIILGFVLGNYYITLSSRAYIKISHKELKIHKGLTRRNQVIKFEDIEEVRLIGEKIVIILMDYCSNKEVEIRSDLIYLKDLDILLNNFSKNNKFIKRL</sequence>
<dbReference type="RefSeq" id="WP_171299084.1">
    <property type="nucleotide sequence ID" value="NZ_CP077617.1"/>
</dbReference>
<evidence type="ECO:0000313" key="2">
    <source>
        <dbReference type="EMBL" id="NNU78536.1"/>
    </source>
</evidence>
<feature type="transmembrane region" description="Helical" evidence="1">
    <location>
        <begin position="14"/>
        <end position="39"/>
    </location>
</feature>
<evidence type="ECO:0000256" key="1">
    <source>
        <dbReference type="SAM" id="Phobius"/>
    </source>
</evidence>
<reference evidence="2 3" key="1">
    <citation type="submission" date="2020-05" db="EMBL/GenBank/DDBJ databases">
        <title>Complete genome of Clostridium estertheticum subspecies estertheticum, isolated from Vacuum packed lamb meat from New Zealand imported to Switzerland.</title>
        <authorList>
            <person name="Wambui J."/>
            <person name="Stevens M.J.A."/>
            <person name="Stephan R."/>
        </authorList>
    </citation>
    <scope>NUCLEOTIDE SEQUENCE [LARGE SCALE GENOMIC DNA]</scope>
    <source>
        <strain evidence="2 3">CEST001</strain>
    </source>
</reference>
<evidence type="ECO:0008006" key="4">
    <source>
        <dbReference type="Google" id="ProtNLM"/>
    </source>
</evidence>
<name>A0A7Y3T010_9CLOT</name>
<keyword evidence="1" id="KW-0472">Membrane</keyword>
<evidence type="ECO:0000313" key="3">
    <source>
        <dbReference type="Proteomes" id="UP000531659"/>
    </source>
</evidence>
<gene>
    <name evidence="2" type="ORF">HLQ16_21785</name>
</gene>
<proteinExistence type="predicted"/>
<feature type="transmembrane region" description="Helical" evidence="1">
    <location>
        <begin position="45"/>
        <end position="69"/>
    </location>
</feature>
<dbReference type="GeneID" id="83594856"/>
<dbReference type="EMBL" id="JABEYB010000025">
    <property type="protein sequence ID" value="NNU78536.1"/>
    <property type="molecule type" value="Genomic_DNA"/>
</dbReference>
<organism evidence="2 3">
    <name type="scientific">Clostridium estertheticum</name>
    <dbReference type="NCBI Taxonomy" id="238834"/>
    <lineage>
        <taxon>Bacteria</taxon>
        <taxon>Bacillati</taxon>
        <taxon>Bacillota</taxon>
        <taxon>Clostridia</taxon>
        <taxon>Eubacteriales</taxon>
        <taxon>Clostridiaceae</taxon>
        <taxon>Clostridium</taxon>
    </lineage>
</organism>